<protein>
    <submittedName>
        <fullName evidence="2">Putative myb-interacting protein 40</fullName>
    </submittedName>
</protein>
<evidence type="ECO:0000313" key="2">
    <source>
        <dbReference type="EMBL" id="JAA99867.1"/>
    </source>
</evidence>
<feature type="non-terminal residue" evidence="2">
    <location>
        <position position="1"/>
    </location>
</feature>
<feature type="compositionally biased region" description="Acidic residues" evidence="1">
    <location>
        <begin position="22"/>
        <end position="31"/>
    </location>
</feature>
<feature type="compositionally biased region" description="Basic and acidic residues" evidence="1">
    <location>
        <begin position="32"/>
        <end position="46"/>
    </location>
</feature>
<evidence type="ECO:0000256" key="1">
    <source>
        <dbReference type="SAM" id="MobiDB-lite"/>
    </source>
</evidence>
<dbReference type="GO" id="GO:0017053">
    <property type="term" value="C:transcription repressor complex"/>
    <property type="evidence" value="ECO:0007669"/>
    <property type="project" value="InterPro"/>
</dbReference>
<feature type="region of interest" description="Disordered" evidence="1">
    <location>
        <begin position="1"/>
        <end position="48"/>
    </location>
</feature>
<feature type="non-terminal residue" evidence="2">
    <location>
        <position position="228"/>
    </location>
</feature>
<reference evidence="2" key="1">
    <citation type="submission" date="2013-07" db="EMBL/GenBank/DDBJ databases">
        <title>Transcriptome sequencing and developmental regulation of gene expression in Anopheles aquasalis.</title>
        <authorList>
            <consortium name="Brazilian Malaria Network (MCT/CNPq/MS/SCTIE/DECIT/PRONEX 555648/2009-5) and Research Network on Bioactive Molecules from Arthropod Vectors (NAP-MOBIARVE"/>
            <consortium name="University of Sao Paulo)"/>
            <person name="Marinotti O."/>
            <person name="Ribeiro J.M.C."/>
            <person name="Costa-da-Silva A.L."/>
            <person name="Silva M.C.P."/>
            <person name="Lopes A.R."/>
            <person name="Barros M.S."/>
            <person name="Sa-Nunes A."/>
            <person name="Konjin B.B."/>
            <person name="Carvalho E."/>
            <person name="Suesdek L."/>
            <person name="Silva-Neto M.A.C."/>
            <person name="Capurro M.L."/>
        </authorList>
    </citation>
    <scope>NUCLEOTIDE SEQUENCE</scope>
    <source>
        <tissue evidence="2">Whole body</tissue>
    </source>
</reference>
<dbReference type="EMBL" id="GAMD01001723">
    <property type="protein sequence ID" value="JAA99867.1"/>
    <property type="molecule type" value="mRNA"/>
</dbReference>
<dbReference type="VEuPathDB" id="VectorBase:AAQUA_004884"/>
<dbReference type="PANTHER" id="PTHR31336">
    <property type="entry name" value="LIN37 HOMOLOG"/>
    <property type="match status" value="1"/>
</dbReference>
<dbReference type="PANTHER" id="PTHR31336:SF3">
    <property type="entry name" value="PROTEIN LIN-37 HOMOLOG"/>
    <property type="match status" value="1"/>
</dbReference>
<name>T1E9M7_ANOAQ</name>
<feature type="compositionally biased region" description="Basic residues" evidence="1">
    <location>
        <begin position="7"/>
        <end position="17"/>
    </location>
</feature>
<dbReference type="InterPro" id="IPR028226">
    <property type="entry name" value="LIN37"/>
</dbReference>
<dbReference type="GO" id="GO:0000122">
    <property type="term" value="P:negative regulation of transcription by RNA polymerase II"/>
    <property type="evidence" value="ECO:0007669"/>
    <property type="project" value="TreeGrafter"/>
</dbReference>
<organism evidence="2">
    <name type="scientific">Anopheles aquasalis</name>
    <name type="common">Malaria mosquito</name>
    <dbReference type="NCBI Taxonomy" id="42839"/>
    <lineage>
        <taxon>Eukaryota</taxon>
        <taxon>Metazoa</taxon>
        <taxon>Ecdysozoa</taxon>
        <taxon>Arthropoda</taxon>
        <taxon>Hexapoda</taxon>
        <taxon>Insecta</taxon>
        <taxon>Pterygota</taxon>
        <taxon>Neoptera</taxon>
        <taxon>Endopterygota</taxon>
        <taxon>Diptera</taxon>
        <taxon>Nematocera</taxon>
        <taxon>Culicoidea</taxon>
        <taxon>Culicidae</taxon>
        <taxon>Anophelinae</taxon>
        <taxon>Anopheles</taxon>
    </lineage>
</organism>
<dbReference type="GO" id="GO:0031523">
    <property type="term" value="C:Myb complex"/>
    <property type="evidence" value="ECO:0007669"/>
    <property type="project" value="TreeGrafter"/>
</dbReference>
<dbReference type="Pfam" id="PF15306">
    <property type="entry name" value="LIN37"/>
    <property type="match status" value="1"/>
</dbReference>
<sequence length="228" mass="26497">NVDMARGRLKGALKTAHHSTDESTEEMDDSADSARETTKRRREEKAPAVPQPYIMKFFDRHIDLSRFKETSSLYAMCRAWYKNNPTVRGQETAADSSKVMVFKREYNPEIVEKFLKGLVNEIREMPLPESAGDMEPYDQQTVQPATEFKINTGTMGKEELLEEHLIKWKHLRKSWIAHRKQYKERRYETSFRLLDALDRQVSDLSKLLGSIGISFCMNVLMSSNKINE</sequence>
<accession>T1E9M7</accession>
<dbReference type="AlphaFoldDB" id="T1E9M7"/>
<proteinExistence type="evidence at transcript level"/>